<dbReference type="Proteomes" id="UP000034841">
    <property type="component" value="Unassembled WGS sequence"/>
</dbReference>
<dbReference type="GO" id="GO:0071467">
    <property type="term" value="P:cellular response to pH"/>
    <property type="evidence" value="ECO:0007669"/>
    <property type="project" value="TreeGrafter"/>
</dbReference>
<evidence type="ECO:0000256" key="5">
    <source>
        <dbReference type="ARBA" id="ARBA00038109"/>
    </source>
</evidence>
<feature type="compositionally biased region" description="Low complexity" evidence="6">
    <location>
        <begin position="798"/>
        <end position="811"/>
    </location>
</feature>
<dbReference type="AlphaFoldDB" id="A0A0F8CSR3"/>
<feature type="compositionally biased region" description="Low complexity" evidence="6">
    <location>
        <begin position="544"/>
        <end position="559"/>
    </location>
</feature>
<comment type="similarity">
    <text evidence="5">Belongs to the palH/RIM21 family.</text>
</comment>
<dbReference type="GO" id="GO:0005886">
    <property type="term" value="C:plasma membrane"/>
    <property type="evidence" value="ECO:0007669"/>
    <property type="project" value="TreeGrafter"/>
</dbReference>
<dbReference type="Pfam" id="PF08733">
    <property type="entry name" value="PalH"/>
    <property type="match status" value="1"/>
</dbReference>
<sequence>MASLHPIAGLGRGLNHPTAVAATVDCSQPILFQNNILSYANGGIIRNLGRAASYVLECSSPHIHIPSRVNPLQPRSTVDPSTVTIPSSTDLNDPFYASKFPVMYALAATTVTAYMLVIMLFITPRSFLDGGIVYLGRRGGFTSGSTGGINIGGRPWLQKVAAISVAISLTIASSSTFDVAQRQYEVGVLNTKQLQFEVMDGTELKVIRLISDTFLWLAQAQTLIRLFPRHREKVIIKWTAFALIILDVIFSALDSFKYNSTASSRTHPRTFVDAIPALSYLFQLSLGLLYAAWVIYYAIMKKRYSFYHPLMKNMILMAMMSLVSILIPVVFFIMDIVNPEFTGWGDYVRWVGAAAASVVVWEWVERIEALEREEKKDGILGREVFDGDEMLDSSSSVYRRKRSSGTDDDGSEKRLPNTRTQQTWSSALRNQRRLRRLSRRHDEPPTTTVPAPHRDIPLGDSPWLQRPPVAVTPISRTDTTSVSSTVYTVRRPHQSETPMERVAEDGPPSRGTSPTRSQWTADDQPPPPALPTINTSPGAGAKESTATITTTHTSSNSQSLRLRETSPTVPTEPQSTTATDLEANNSDSSTEGRRRRWLAMPSFNDLATPILSRSSAQDSSNVQVFNNRTEETRPSHGAHDDIGRWDIRGRFEEFAVSQAEKIRERFRPQNNFEELPTFDIPAPQRMGEPLQQLLEEEEQQQQQQSDRRRSRRPVYSLFRASSGLGIQQQPNGSDVLGRSISVTDHANPNSQTVHSLGSATSPGAYERLNSSSSVMSGVRQEAPPMWPGVHPRVEADDSASGPSSSAGVTRR</sequence>
<feature type="compositionally biased region" description="Low complexity" evidence="6">
    <location>
        <begin position="475"/>
        <end position="489"/>
    </location>
</feature>
<feature type="transmembrane region" description="Helical" evidence="7">
    <location>
        <begin position="102"/>
        <end position="122"/>
    </location>
</feature>
<feature type="region of interest" description="Disordered" evidence="6">
    <location>
        <begin position="393"/>
        <end position="593"/>
    </location>
</feature>
<organism evidence="8 9">
    <name type="scientific">Ceratocystis fimbriata f. sp. platani</name>
    <dbReference type="NCBI Taxonomy" id="88771"/>
    <lineage>
        <taxon>Eukaryota</taxon>
        <taxon>Fungi</taxon>
        <taxon>Dikarya</taxon>
        <taxon>Ascomycota</taxon>
        <taxon>Pezizomycotina</taxon>
        <taxon>Sordariomycetes</taxon>
        <taxon>Hypocreomycetidae</taxon>
        <taxon>Microascales</taxon>
        <taxon>Ceratocystidaceae</taxon>
        <taxon>Ceratocystis</taxon>
    </lineage>
</organism>
<name>A0A0F8CSR3_CERFI</name>
<feature type="transmembrane region" description="Helical" evidence="7">
    <location>
        <begin position="234"/>
        <end position="253"/>
    </location>
</feature>
<comment type="caution">
    <text evidence="8">The sequence shown here is derived from an EMBL/GenBank/DDBJ whole genome shotgun (WGS) entry which is preliminary data.</text>
</comment>
<accession>A0A0F8CSR3</accession>
<dbReference type="PANTHER" id="PTHR35779">
    <property type="entry name" value="PH-RESPONSE REGULATOR PROTEIN PALH/RIM21"/>
    <property type="match status" value="1"/>
</dbReference>
<evidence type="ECO:0000256" key="2">
    <source>
        <dbReference type="ARBA" id="ARBA00022692"/>
    </source>
</evidence>
<evidence type="ECO:0000256" key="6">
    <source>
        <dbReference type="SAM" id="MobiDB-lite"/>
    </source>
</evidence>
<evidence type="ECO:0000256" key="1">
    <source>
        <dbReference type="ARBA" id="ARBA00004141"/>
    </source>
</evidence>
<evidence type="ECO:0000256" key="4">
    <source>
        <dbReference type="ARBA" id="ARBA00023136"/>
    </source>
</evidence>
<keyword evidence="4 7" id="KW-0472">Membrane</keyword>
<comment type="subcellular location">
    <subcellularLocation>
        <location evidence="1">Membrane</location>
        <topology evidence="1">Multi-pass membrane protein</topology>
    </subcellularLocation>
</comment>
<feature type="compositionally biased region" description="Basic residues" evidence="6">
    <location>
        <begin position="430"/>
        <end position="439"/>
    </location>
</feature>
<dbReference type="EMBL" id="LBBL01000209">
    <property type="protein sequence ID" value="KKF93767.1"/>
    <property type="molecule type" value="Genomic_DNA"/>
</dbReference>
<keyword evidence="3 7" id="KW-1133">Transmembrane helix</keyword>
<feature type="compositionally biased region" description="Polar residues" evidence="6">
    <location>
        <begin position="565"/>
        <end position="589"/>
    </location>
</feature>
<evidence type="ECO:0000256" key="3">
    <source>
        <dbReference type="ARBA" id="ARBA00022989"/>
    </source>
</evidence>
<feature type="compositionally biased region" description="Polar residues" evidence="6">
    <location>
        <begin position="740"/>
        <end position="761"/>
    </location>
</feature>
<dbReference type="OrthoDB" id="5393256at2759"/>
<feature type="transmembrane region" description="Helical" evidence="7">
    <location>
        <begin position="311"/>
        <end position="335"/>
    </location>
</feature>
<evidence type="ECO:0000313" key="8">
    <source>
        <dbReference type="EMBL" id="KKF93767.1"/>
    </source>
</evidence>
<proteinExistence type="inferred from homology"/>
<keyword evidence="2 7" id="KW-0812">Transmembrane</keyword>
<feature type="region of interest" description="Disordered" evidence="6">
    <location>
        <begin position="720"/>
        <end position="811"/>
    </location>
</feature>
<gene>
    <name evidence="8" type="primary">rim-21</name>
    <name evidence="8" type="ORF">CFO_g3885</name>
</gene>
<dbReference type="PANTHER" id="PTHR35779:SF1">
    <property type="entry name" value="PH-RESPONSE REGULATOR PROTEIN PALH_RIM21"/>
    <property type="match status" value="1"/>
</dbReference>
<feature type="transmembrane region" description="Helical" evidence="7">
    <location>
        <begin position="277"/>
        <end position="299"/>
    </location>
</feature>
<protein>
    <submittedName>
        <fullName evidence="8">pH-response regulator protein palH/rim-21</fullName>
    </submittedName>
</protein>
<evidence type="ECO:0000313" key="9">
    <source>
        <dbReference type="Proteomes" id="UP000034841"/>
    </source>
</evidence>
<feature type="compositionally biased region" description="Polar residues" evidence="6">
    <location>
        <begin position="510"/>
        <end position="521"/>
    </location>
</feature>
<keyword evidence="9" id="KW-1185">Reference proteome</keyword>
<reference evidence="8 9" key="1">
    <citation type="submission" date="2015-04" db="EMBL/GenBank/DDBJ databases">
        <title>Genome sequence of Ceratocystis platani, a major pathogen of plane trees.</title>
        <authorList>
            <person name="Belbahri L."/>
        </authorList>
    </citation>
    <scope>NUCLEOTIDE SEQUENCE [LARGE SCALE GENOMIC DNA]</scope>
    <source>
        <strain evidence="8 9">CFO</strain>
    </source>
</reference>
<evidence type="ECO:0000256" key="7">
    <source>
        <dbReference type="SAM" id="Phobius"/>
    </source>
</evidence>
<dbReference type="InterPro" id="IPR014844">
    <property type="entry name" value="PalH"/>
</dbReference>